<dbReference type="InterPro" id="IPR018087">
    <property type="entry name" value="Glyco_hydro_5_CS"/>
</dbReference>
<dbReference type="InterPro" id="IPR013780">
    <property type="entry name" value="Glyco_hydro_b"/>
</dbReference>
<dbReference type="SUPFAM" id="SSF51445">
    <property type="entry name" value="(Trans)glycosidases"/>
    <property type="match status" value="1"/>
</dbReference>
<dbReference type="EMBL" id="JNBS01001722">
    <property type="protein sequence ID" value="OQS00300.1"/>
    <property type="molecule type" value="Genomic_DNA"/>
</dbReference>
<name>A0A1V9ZR93_9STRA</name>
<dbReference type="PANTHER" id="PTHR31308:SF5">
    <property type="entry name" value="ERGOSTERYL-BETA-GLUCOSIDASE"/>
    <property type="match status" value="1"/>
</dbReference>
<feature type="domain" description="Glycoside hydrolase family 5 C-terminal" evidence="4">
    <location>
        <begin position="533"/>
        <end position="613"/>
    </location>
</feature>
<dbReference type="AlphaFoldDB" id="A0A1V9ZR93"/>
<comment type="caution">
    <text evidence="5">The sequence shown here is derived from an EMBL/GenBank/DDBJ whole genome shotgun (WGS) entry which is preliminary data.</text>
</comment>
<dbReference type="Proteomes" id="UP000243217">
    <property type="component" value="Unassembled WGS sequence"/>
</dbReference>
<accession>A0A1V9ZR93</accession>
<dbReference type="Pfam" id="PF18564">
    <property type="entry name" value="Glyco_hydro_5_C"/>
    <property type="match status" value="1"/>
</dbReference>
<protein>
    <submittedName>
        <fullName evidence="5">Glycosyl hydrolase</fullName>
    </submittedName>
</protein>
<dbReference type="Gene3D" id="2.60.40.1180">
    <property type="entry name" value="Golgi alpha-mannosidase II"/>
    <property type="match status" value="1"/>
</dbReference>
<proteinExistence type="inferred from homology"/>
<dbReference type="InterPro" id="IPR052066">
    <property type="entry name" value="Glycosphingolipid_Hydrolases"/>
</dbReference>
<dbReference type="OrthoDB" id="9971853at2759"/>
<keyword evidence="2 5" id="KW-0378">Hydrolase</keyword>
<evidence type="ECO:0000256" key="2">
    <source>
        <dbReference type="ARBA" id="ARBA00022801"/>
    </source>
</evidence>
<dbReference type="GO" id="GO:0008422">
    <property type="term" value="F:beta-glucosidase activity"/>
    <property type="evidence" value="ECO:0007669"/>
    <property type="project" value="TreeGrafter"/>
</dbReference>
<evidence type="ECO:0000313" key="5">
    <source>
        <dbReference type="EMBL" id="OQS00300.1"/>
    </source>
</evidence>
<keyword evidence="6" id="KW-1185">Reference proteome</keyword>
<dbReference type="GO" id="GO:0016042">
    <property type="term" value="P:lipid catabolic process"/>
    <property type="evidence" value="ECO:0007669"/>
    <property type="project" value="UniProtKB-ARBA"/>
</dbReference>
<dbReference type="Gene3D" id="3.20.20.80">
    <property type="entry name" value="Glycosidases"/>
    <property type="match status" value="1"/>
</dbReference>
<dbReference type="InterPro" id="IPR041036">
    <property type="entry name" value="GH5_C"/>
</dbReference>
<keyword evidence="3" id="KW-0326">Glycosidase</keyword>
<evidence type="ECO:0000313" key="6">
    <source>
        <dbReference type="Proteomes" id="UP000243217"/>
    </source>
</evidence>
<feature type="non-terminal residue" evidence="5">
    <location>
        <position position="646"/>
    </location>
</feature>
<sequence length="646" mass="73910">MELELRDGNFYDQDGRVVLLKGVNLGGSSKLPFGKDKISFVNRPFPLSEAHEHFGRLQRWGLTCIRFIITWEAIEHAGPGVYDREYLHYLREIFLIAKIYHLRIIIDPHQDVWSRWTGGDGAPLWTLTEIGLNPTNFAMTKSALCIDTYGGRPEDFPKMIWPTNYFKFACATMFTLFWTGNRVAPGIKIRGLPVQDFLQSHYINAIMEVAKISQDLDHIIGFGTMNEPSTGYVGVQDLSSHFLPTELKLGYAPTPFQGMCLADGIDQDIEIWSTGIMQYIFNKPDCVERIECQGKRAWQDDIKCIWQRCGVYEIDPETHQPKLLQPHLFAPIDFGTDCYIPFAKLFTDRLRSIIPKAILFVEMPPLEFMSSTFPKIDIPRSVNGTHWYDPITLFLRDWKPYFTVDVHTKRPIFGRKNVRNAHIRALKAIRDTSGRCMGDAPTLIGECGIPFNLKNNNSYKTGNFEAQVEAMDNTIASLEANLLSYTLWCYTSDNTNKWGDLWNLEDLSLFSRDQEHMQKGIDAGGRAKEGYVRPSANAIAGTPTLSSFNLEKTTYSLRFKATTRGVSEIFVPKSVHYQDGYHVEVSDGSVHTEHFDGYDLLYYTHDPREEVHALLITKNSSLTTTERRRTCCSWIRWFSIDQCSDV</sequence>
<evidence type="ECO:0000259" key="4">
    <source>
        <dbReference type="Pfam" id="PF18564"/>
    </source>
</evidence>
<comment type="similarity">
    <text evidence="1">Belongs to the glycosyl hydrolase 5 (cellulase A) family.</text>
</comment>
<evidence type="ECO:0000256" key="1">
    <source>
        <dbReference type="ARBA" id="ARBA00005641"/>
    </source>
</evidence>
<gene>
    <name evidence="5" type="ORF">THRCLA_06049</name>
</gene>
<dbReference type="GO" id="GO:1901136">
    <property type="term" value="P:carbohydrate derivative catabolic process"/>
    <property type="evidence" value="ECO:0007669"/>
    <property type="project" value="UniProtKB-ARBA"/>
</dbReference>
<evidence type="ECO:0000256" key="3">
    <source>
        <dbReference type="ARBA" id="ARBA00023295"/>
    </source>
</evidence>
<organism evidence="5 6">
    <name type="scientific">Thraustotheca clavata</name>
    <dbReference type="NCBI Taxonomy" id="74557"/>
    <lineage>
        <taxon>Eukaryota</taxon>
        <taxon>Sar</taxon>
        <taxon>Stramenopiles</taxon>
        <taxon>Oomycota</taxon>
        <taxon>Saprolegniomycetes</taxon>
        <taxon>Saprolegniales</taxon>
        <taxon>Achlyaceae</taxon>
        <taxon>Thraustotheca</taxon>
    </lineage>
</organism>
<dbReference type="STRING" id="74557.A0A1V9ZR93"/>
<dbReference type="InterPro" id="IPR017853">
    <property type="entry name" value="GH"/>
</dbReference>
<dbReference type="GO" id="GO:0005975">
    <property type="term" value="P:carbohydrate metabolic process"/>
    <property type="evidence" value="ECO:0007669"/>
    <property type="project" value="InterPro"/>
</dbReference>
<reference evidence="5 6" key="1">
    <citation type="journal article" date="2014" name="Genome Biol. Evol.">
        <title>The secreted proteins of Achlya hypogyna and Thraustotheca clavata identify the ancestral oomycete secretome and reveal gene acquisitions by horizontal gene transfer.</title>
        <authorList>
            <person name="Misner I."/>
            <person name="Blouin N."/>
            <person name="Leonard G."/>
            <person name="Richards T.A."/>
            <person name="Lane C.E."/>
        </authorList>
    </citation>
    <scope>NUCLEOTIDE SEQUENCE [LARGE SCALE GENOMIC DNA]</scope>
    <source>
        <strain evidence="5 6">ATCC 34112</strain>
    </source>
</reference>
<dbReference type="PANTHER" id="PTHR31308">
    <property type="match status" value="1"/>
</dbReference>
<dbReference type="PROSITE" id="PS00659">
    <property type="entry name" value="GLYCOSYL_HYDROL_F5"/>
    <property type="match status" value="1"/>
</dbReference>